<reference evidence="4 5" key="1">
    <citation type="submission" date="2017-02" db="EMBL/GenBank/DDBJ databases">
        <title>Whole genome shotgun sequence of Pantoea agglomerans strain AS1 isolated from a cycad, Zamia floridana in Central Florida, USA.</title>
        <authorList>
            <person name="Lata P."/>
            <person name="Govindarajan S."/>
            <person name="Qi F."/>
            <person name="Li J.-L."/>
            <person name="Maurya S.K."/>
            <person name="Sahoo M.K."/>
        </authorList>
    </citation>
    <scope>NUCLEOTIDE SEQUENCE [LARGE SCALE GENOMIC DNA]</scope>
    <source>
        <strain evidence="4 5">AS1</strain>
    </source>
</reference>
<proteinExistence type="inferred from homology"/>
<dbReference type="PANTHER" id="PTHR37550">
    <property type="entry name" value="ANTITOXIN VAPB1"/>
    <property type="match status" value="1"/>
</dbReference>
<dbReference type="EMBL" id="MWUE01000022">
    <property type="protein sequence ID" value="OQP32592.1"/>
    <property type="molecule type" value="Genomic_DNA"/>
</dbReference>
<evidence type="ECO:0000313" key="4">
    <source>
        <dbReference type="EMBL" id="OQP32592.1"/>
    </source>
</evidence>
<keyword evidence="5" id="KW-1185">Reference proteome</keyword>
<organism evidence="4 5">
    <name type="scientific">Pantoea latae</name>
    <dbReference type="NCBI Taxonomy" id="1964541"/>
    <lineage>
        <taxon>Bacteria</taxon>
        <taxon>Pseudomonadati</taxon>
        <taxon>Pseudomonadota</taxon>
        <taxon>Gammaproteobacteria</taxon>
        <taxon>Enterobacterales</taxon>
        <taxon>Erwiniaceae</taxon>
        <taxon>Pantoea</taxon>
    </lineage>
</organism>
<dbReference type="OrthoDB" id="5298361at2"/>
<dbReference type="Proteomes" id="UP000192769">
    <property type="component" value="Unassembled WGS sequence"/>
</dbReference>
<dbReference type="PROSITE" id="PS51740">
    <property type="entry name" value="SPOVT_ABRB"/>
    <property type="match status" value="1"/>
</dbReference>
<dbReference type="InterPro" id="IPR007159">
    <property type="entry name" value="SpoVT-AbrB_dom"/>
</dbReference>
<evidence type="ECO:0000313" key="5">
    <source>
        <dbReference type="Proteomes" id="UP000192769"/>
    </source>
</evidence>
<dbReference type="AlphaFoldDB" id="A0A1V9DFD8"/>
<evidence type="ECO:0000256" key="1">
    <source>
        <dbReference type="ARBA" id="ARBA00007924"/>
    </source>
</evidence>
<name>A0A1V9DFD8_9GAMM</name>
<dbReference type="SUPFAM" id="SSF89447">
    <property type="entry name" value="AbrB/MazE/MraZ-like"/>
    <property type="match status" value="1"/>
</dbReference>
<dbReference type="InterPro" id="IPR047976">
    <property type="entry name" value="Anti_VapB2-like"/>
</dbReference>
<feature type="domain" description="SpoVT-AbrB" evidence="3">
    <location>
        <begin position="4"/>
        <end position="46"/>
    </location>
</feature>
<dbReference type="NCBIfam" id="NF040493">
    <property type="entry name" value="TA_anti_VapB"/>
    <property type="match status" value="1"/>
</dbReference>
<comment type="similarity">
    <text evidence="1">Belongs to the VapB family.</text>
</comment>
<sequence length="77" mass="8738">MSQGTIFTSNRTQNVRIPADVRFPENVKNVTVRAVGNERIIAPVEHAWDSFFLSEQCVSDDFLSERTTPPTDEREAL</sequence>
<gene>
    <name evidence="4" type="ORF">B2J69_15115</name>
</gene>
<dbReference type="InterPro" id="IPR051734">
    <property type="entry name" value="VapB_TA_antitoxins"/>
</dbReference>
<comment type="caution">
    <text evidence="4">The sequence shown here is derived from an EMBL/GenBank/DDBJ whole genome shotgun (WGS) entry which is preliminary data.</text>
</comment>
<dbReference type="InterPro" id="IPR037914">
    <property type="entry name" value="SpoVT-AbrB_sf"/>
</dbReference>
<evidence type="ECO:0000256" key="2">
    <source>
        <dbReference type="PROSITE-ProRule" id="PRU01076"/>
    </source>
</evidence>
<dbReference type="Gene3D" id="2.10.260.10">
    <property type="match status" value="1"/>
</dbReference>
<accession>A0A1V9DFD8</accession>
<dbReference type="RefSeq" id="WP_081140474.1">
    <property type="nucleotide sequence ID" value="NZ_MWUE01000022.1"/>
</dbReference>
<dbReference type="GO" id="GO:0003677">
    <property type="term" value="F:DNA binding"/>
    <property type="evidence" value="ECO:0007669"/>
    <property type="project" value="UniProtKB-UniRule"/>
</dbReference>
<protein>
    <submittedName>
        <fullName evidence="4">Antitoxin</fullName>
    </submittedName>
</protein>
<evidence type="ECO:0000259" key="3">
    <source>
        <dbReference type="PROSITE" id="PS51740"/>
    </source>
</evidence>
<dbReference type="PANTHER" id="PTHR37550:SF3">
    <property type="entry name" value="ANTITOXIN VAPB1"/>
    <property type="match status" value="1"/>
</dbReference>
<keyword evidence="2" id="KW-0238">DNA-binding</keyword>